<evidence type="ECO:0000313" key="1">
    <source>
        <dbReference type="EMBL" id="MCX5615361.1"/>
    </source>
</evidence>
<sequence length="138" mass="14570">MTTITVASESGRVSVRDLPTFDTPKIDAHLLGMQNDTTGLFPVSSFFNGSGGSLDLSDYTTTTALTQVVNTLNERINNVTASIPTSADLSGYAKKSDIPDTSKLATSANLMAEATARQNGDQALDQKIDQLRSTIPAS</sequence>
<dbReference type="Proteomes" id="UP001165648">
    <property type="component" value="Unassembled WGS sequence"/>
</dbReference>
<protein>
    <recommendedName>
        <fullName evidence="3">Flagellin C-terminal domain-containing protein</fullName>
    </recommendedName>
</protein>
<keyword evidence="2" id="KW-1185">Reference proteome</keyword>
<evidence type="ECO:0000313" key="2">
    <source>
        <dbReference type="Proteomes" id="UP001165648"/>
    </source>
</evidence>
<accession>A0ABT3W8Z5</accession>
<gene>
    <name evidence="1" type="ORF">NQF64_08950</name>
</gene>
<proteinExistence type="predicted"/>
<comment type="caution">
    <text evidence="1">The sequence shown here is derived from an EMBL/GenBank/DDBJ whole genome shotgun (WGS) entry which is preliminary data.</text>
</comment>
<name>A0ABT3W8Z5_9PROT</name>
<reference evidence="1 2" key="1">
    <citation type="submission" date="2022-07" db="EMBL/GenBank/DDBJ databases">
        <title>Bombella genomes.</title>
        <authorList>
            <person name="Harer L."/>
            <person name="Styblova S."/>
            <person name="Ehrmann M."/>
        </authorList>
    </citation>
    <scope>NUCLEOTIDE SEQUENCE [LARGE SCALE GENOMIC DNA]</scope>
    <source>
        <strain evidence="1 2">TMW 2.2558</strain>
    </source>
</reference>
<dbReference type="RefSeq" id="WP_266107159.1">
    <property type="nucleotide sequence ID" value="NZ_JANIDW010000014.1"/>
</dbReference>
<dbReference type="EMBL" id="JANIDW010000014">
    <property type="protein sequence ID" value="MCX5615361.1"/>
    <property type="molecule type" value="Genomic_DNA"/>
</dbReference>
<organism evidence="1 2">
    <name type="scientific">Bombella saccharophila</name>
    <dbReference type="NCBI Taxonomy" id="2967338"/>
    <lineage>
        <taxon>Bacteria</taxon>
        <taxon>Pseudomonadati</taxon>
        <taxon>Pseudomonadota</taxon>
        <taxon>Alphaproteobacteria</taxon>
        <taxon>Acetobacterales</taxon>
        <taxon>Acetobacteraceae</taxon>
        <taxon>Bombella</taxon>
    </lineage>
</organism>
<feature type="non-terminal residue" evidence="1">
    <location>
        <position position="138"/>
    </location>
</feature>
<evidence type="ECO:0008006" key="3">
    <source>
        <dbReference type="Google" id="ProtNLM"/>
    </source>
</evidence>